<dbReference type="RefSeq" id="WP_342631675.1">
    <property type="nucleotide sequence ID" value="NZ_CP152380.1"/>
</dbReference>
<protein>
    <submittedName>
        <fullName evidence="1">Uncharacterized protein</fullName>
    </submittedName>
</protein>
<organism evidence="1 2">
    <name type="scientific">Marinobacter alkaliphilus</name>
    <dbReference type="NCBI Taxonomy" id="254719"/>
    <lineage>
        <taxon>Bacteria</taxon>
        <taxon>Pseudomonadati</taxon>
        <taxon>Pseudomonadota</taxon>
        <taxon>Gammaproteobacteria</taxon>
        <taxon>Pseudomonadales</taxon>
        <taxon>Marinobacteraceae</taxon>
        <taxon>Marinobacter</taxon>
    </lineage>
</organism>
<evidence type="ECO:0000313" key="1">
    <source>
        <dbReference type="EMBL" id="XAF54247.1"/>
    </source>
</evidence>
<dbReference type="PROSITE" id="PS51257">
    <property type="entry name" value="PROKAR_LIPOPROTEIN"/>
    <property type="match status" value="1"/>
</dbReference>
<keyword evidence="2" id="KW-1185">Reference proteome</keyword>
<reference evidence="1 2" key="1">
    <citation type="submission" date="2024-04" db="EMBL/GenBank/DDBJ databases">
        <title>Marinobacter sp. SBY-1.</title>
        <authorList>
            <person name="Pan C."/>
        </authorList>
    </citation>
    <scope>NUCLEOTIDE SEQUENCE [LARGE SCALE GENOMIC DNA]</scope>
    <source>
        <strain evidence="1 2">SBY-1</strain>
    </source>
</reference>
<proteinExistence type="predicted"/>
<dbReference type="EMBL" id="CP152380">
    <property type="protein sequence ID" value="XAF54247.1"/>
    <property type="molecule type" value="Genomic_DNA"/>
</dbReference>
<accession>A0ABZ3E3K5</accession>
<dbReference type="SUPFAM" id="SSF50998">
    <property type="entry name" value="Quinoprotein alcohol dehydrogenase-like"/>
    <property type="match status" value="1"/>
</dbReference>
<sequence length="432" mass="46838">MKLAPPAQKPVTPRLIITSIVAASALLLSGCGGSSSGDGHDHTEIDTAGRLAIYDSTGSQIKMMDLDDGSILEQFPLDGEAPRLYRSPNARYGVVIQRGDDLVSFVDSGLYTEDHGDHMHDYAETPSMLSLTLNDHRPTHYSLGEEYGVVFYDGAASASNAKVTVFSDHSLESNSEVASLGRDNNMHGVAKMVGDRLFVTRRDSSITDTTLPAEVERYQLDGGSFTHEHLYAEQCPRLHGAAANHHALAFGCSDGVLVIDLEDDTFPAEKLDNPPTLIDGSRIGTLVAHHDVDALVGVAGNQLFVINPEDAEPYLELTLGEGVTRVAQGFDGHGETFYVFGNDGKLRLFDPADSWLLVATLDVMAPLAEDDQVAFTESASEDRLFALTPDGQSIIEIDTHEREVLRTIALDFQAASLVWLGLMDDHDHDHSH</sequence>
<dbReference type="InterPro" id="IPR011047">
    <property type="entry name" value="Quinoprotein_ADH-like_sf"/>
</dbReference>
<dbReference type="Proteomes" id="UP001445268">
    <property type="component" value="Chromosome"/>
</dbReference>
<name>A0ABZ3E3K5_9GAMM</name>
<gene>
    <name evidence="1" type="ORF">AAGT77_01470</name>
</gene>
<evidence type="ECO:0000313" key="2">
    <source>
        <dbReference type="Proteomes" id="UP001445268"/>
    </source>
</evidence>